<evidence type="ECO:0000313" key="4">
    <source>
        <dbReference type="EMBL" id="XBS38042.1"/>
    </source>
</evidence>
<gene>
    <name evidence="4" type="ORF">VZ068_00415</name>
</gene>
<dbReference type="CDD" id="cd04301">
    <property type="entry name" value="NAT_SF"/>
    <property type="match status" value="1"/>
</dbReference>
<accession>A0AAU7P8S8</accession>
<dbReference type="InterPro" id="IPR000182">
    <property type="entry name" value="GNAT_dom"/>
</dbReference>
<dbReference type="RefSeq" id="WP_349656526.1">
    <property type="nucleotide sequence ID" value="NZ_CP144460.1"/>
</dbReference>
<proteinExistence type="predicted"/>
<keyword evidence="1" id="KW-0808">Transferase</keyword>
<dbReference type="Pfam" id="PF00583">
    <property type="entry name" value="Acetyltransf_1"/>
    <property type="match status" value="1"/>
</dbReference>
<dbReference type="SUPFAM" id="SSF55729">
    <property type="entry name" value="Acyl-CoA N-acyltransferases (Nat)"/>
    <property type="match status" value="1"/>
</dbReference>
<organism evidence="4">
    <name type="scientific">Xanthomonas sp. 10-10</name>
    <dbReference type="NCBI Taxonomy" id="3115848"/>
    <lineage>
        <taxon>Bacteria</taxon>
        <taxon>Pseudomonadati</taxon>
        <taxon>Pseudomonadota</taxon>
        <taxon>Gammaproteobacteria</taxon>
        <taxon>Lysobacterales</taxon>
        <taxon>Lysobacteraceae</taxon>
        <taxon>Xanthomonas</taxon>
    </lineage>
</organism>
<dbReference type="InterPro" id="IPR050832">
    <property type="entry name" value="Bact_Acetyltransf"/>
</dbReference>
<dbReference type="PROSITE" id="PS51186">
    <property type="entry name" value="GNAT"/>
    <property type="match status" value="1"/>
</dbReference>
<keyword evidence="2" id="KW-0012">Acyltransferase</keyword>
<reference evidence="4" key="1">
    <citation type="submission" date="2024-02" db="EMBL/GenBank/DDBJ databases">
        <title>Complete genome sequence of Xanthomonas sp. 10-10.</title>
        <authorList>
            <person name="Biessy A."/>
            <person name="Ciotola M."/>
            <person name="Cadieux M."/>
            <person name="Soufiane B."/>
            <person name="Laforest M."/>
            <person name="Filion M."/>
        </authorList>
    </citation>
    <scope>NUCLEOTIDE SEQUENCE</scope>
    <source>
        <strain evidence="4">10-10</strain>
    </source>
</reference>
<dbReference type="PANTHER" id="PTHR43877:SF2">
    <property type="entry name" value="AMINOALKYLPHOSPHONATE N-ACETYLTRANSFERASE-RELATED"/>
    <property type="match status" value="1"/>
</dbReference>
<sequence>MDLPALRTLFSTQRRAEFAMLPWDDAAKQALLDQQFDAQQRHYISAYAHRQFLVLLDRERLAGRLYLGDSAAGDLCVLDILLSPDHRNRGVGTALLAAVQDQAATAGRRVLLEVDKGNPAAELYRRLGFTAVGDTDTSWRMAWSAAATQG</sequence>
<dbReference type="Gene3D" id="3.40.630.30">
    <property type="match status" value="1"/>
</dbReference>
<dbReference type="PANTHER" id="PTHR43877">
    <property type="entry name" value="AMINOALKYLPHOSPHONATE N-ACETYLTRANSFERASE-RELATED-RELATED"/>
    <property type="match status" value="1"/>
</dbReference>
<dbReference type="GO" id="GO:0016747">
    <property type="term" value="F:acyltransferase activity, transferring groups other than amino-acyl groups"/>
    <property type="evidence" value="ECO:0007669"/>
    <property type="project" value="InterPro"/>
</dbReference>
<dbReference type="AlphaFoldDB" id="A0AAU7P8S8"/>
<feature type="domain" description="N-acetyltransferase" evidence="3">
    <location>
        <begin position="4"/>
        <end position="146"/>
    </location>
</feature>
<evidence type="ECO:0000259" key="3">
    <source>
        <dbReference type="PROSITE" id="PS51186"/>
    </source>
</evidence>
<protein>
    <submittedName>
        <fullName evidence="4">GNAT family N-acetyltransferase</fullName>
    </submittedName>
</protein>
<dbReference type="EMBL" id="CP144460">
    <property type="protein sequence ID" value="XBS38042.1"/>
    <property type="molecule type" value="Genomic_DNA"/>
</dbReference>
<evidence type="ECO:0000256" key="1">
    <source>
        <dbReference type="ARBA" id="ARBA00022679"/>
    </source>
</evidence>
<dbReference type="InterPro" id="IPR016181">
    <property type="entry name" value="Acyl_CoA_acyltransferase"/>
</dbReference>
<name>A0AAU7P8S8_9XANT</name>
<evidence type="ECO:0000256" key="2">
    <source>
        <dbReference type="ARBA" id="ARBA00023315"/>
    </source>
</evidence>